<dbReference type="Proteomes" id="UP000790347">
    <property type="component" value="Unassembled WGS sequence"/>
</dbReference>
<organism evidence="1 2">
    <name type="scientific">Dermatophagoides farinae</name>
    <name type="common">American house dust mite</name>
    <dbReference type="NCBI Taxonomy" id="6954"/>
    <lineage>
        <taxon>Eukaryota</taxon>
        <taxon>Metazoa</taxon>
        <taxon>Ecdysozoa</taxon>
        <taxon>Arthropoda</taxon>
        <taxon>Chelicerata</taxon>
        <taxon>Arachnida</taxon>
        <taxon>Acari</taxon>
        <taxon>Acariformes</taxon>
        <taxon>Sarcoptiformes</taxon>
        <taxon>Astigmata</taxon>
        <taxon>Psoroptidia</taxon>
        <taxon>Analgoidea</taxon>
        <taxon>Pyroglyphidae</taxon>
        <taxon>Dermatophagoidinae</taxon>
        <taxon>Dermatophagoides</taxon>
    </lineage>
</organism>
<comment type="caution">
    <text evidence="1">The sequence shown here is derived from an EMBL/GenBank/DDBJ whole genome shotgun (WGS) entry which is preliminary data.</text>
</comment>
<dbReference type="EMBL" id="ASGP02000002">
    <property type="protein sequence ID" value="KAH9522406.1"/>
    <property type="molecule type" value="Genomic_DNA"/>
</dbReference>
<accession>A0A922I5C4</accession>
<proteinExistence type="predicted"/>
<name>A0A922I5C4_DERFA</name>
<keyword evidence="2" id="KW-1185">Reference proteome</keyword>
<evidence type="ECO:0000313" key="1">
    <source>
        <dbReference type="EMBL" id="KAH9522406.1"/>
    </source>
</evidence>
<sequence>MNSKLDLDFTQVVLNVHSIAILFNDRIIYASSRIFFTFVSEIILSWNSMKNYALENSLIIK</sequence>
<reference evidence="1" key="2">
    <citation type="journal article" date="2022" name="Res Sq">
        <title>Comparative Genomics Reveals Insights into the Divergent Evolution of Astigmatic Mites and Household Pest Adaptations.</title>
        <authorList>
            <person name="Xiong Q."/>
            <person name="Wan A.T.-Y."/>
            <person name="Liu X.-Y."/>
            <person name="Fung C.S.-H."/>
            <person name="Xiao X."/>
            <person name="Malainual N."/>
            <person name="Hou J."/>
            <person name="Wang L."/>
            <person name="Wang M."/>
            <person name="Yang K."/>
            <person name="Cui Y."/>
            <person name="Leung E."/>
            <person name="Nong W."/>
            <person name="Shin S.-K."/>
            <person name="Au S."/>
            <person name="Jeong K.Y."/>
            <person name="Chew F.T."/>
            <person name="Hui J."/>
            <person name="Leung T.F."/>
            <person name="Tungtrongchitr A."/>
            <person name="Zhong N."/>
            <person name="Liu Z."/>
            <person name="Tsui S."/>
        </authorList>
    </citation>
    <scope>NUCLEOTIDE SEQUENCE</scope>
    <source>
        <strain evidence="1">Derf</strain>
        <tissue evidence="1">Whole organism</tissue>
    </source>
</reference>
<evidence type="ECO:0000313" key="2">
    <source>
        <dbReference type="Proteomes" id="UP000790347"/>
    </source>
</evidence>
<protein>
    <submittedName>
        <fullName evidence="1">Uncharacterized protein</fullName>
    </submittedName>
</protein>
<dbReference type="AlphaFoldDB" id="A0A922I5C4"/>
<reference evidence="1" key="1">
    <citation type="submission" date="2013-05" db="EMBL/GenBank/DDBJ databases">
        <authorList>
            <person name="Yim A.K.Y."/>
            <person name="Chan T.F."/>
            <person name="Ji K.M."/>
            <person name="Liu X.Y."/>
            <person name="Zhou J.W."/>
            <person name="Li R.Q."/>
            <person name="Yang K.Y."/>
            <person name="Li J."/>
            <person name="Li M."/>
            <person name="Law P.T.W."/>
            <person name="Wu Y.L."/>
            <person name="Cai Z.L."/>
            <person name="Qin H."/>
            <person name="Bao Y."/>
            <person name="Leung R.K.K."/>
            <person name="Ng P.K.S."/>
            <person name="Zou J."/>
            <person name="Zhong X.J."/>
            <person name="Ran P.X."/>
            <person name="Zhong N.S."/>
            <person name="Liu Z.G."/>
            <person name="Tsui S.K.W."/>
        </authorList>
    </citation>
    <scope>NUCLEOTIDE SEQUENCE</scope>
    <source>
        <strain evidence="1">Derf</strain>
        <tissue evidence="1">Whole organism</tissue>
    </source>
</reference>
<gene>
    <name evidence="1" type="ORF">DERF_005982</name>
</gene>